<dbReference type="RefSeq" id="XP_043131226.1">
    <property type="nucleotide sequence ID" value="XM_043275587.1"/>
</dbReference>
<keyword evidence="3" id="KW-1185">Reference proteome</keyword>
<accession>A0A7R7VFB8</accession>
<protein>
    <submittedName>
        <fullName evidence="2">Uncharacterized protein</fullName>
    </submittedName>
</protein>
<dbReference type="Proteomes" id="UP000637239">
    <property type="component" value="Chromosome 1"/>
</dbReference>
<organism evidence="2 3">
    <name type="scientific">Aspergillus chevalieri</name>
    <name type="common">Eurotium chevalieri</name>
    <dbReference type="NCBI Taxonomy" id="182096"/>
    <lineage>
        <taxon>Eukaryota</taxon>
        <taxon>Fungi</taxon>
        <taxon>Dikarya</taxon>
        <taxon>Ascomycota</taxon>
        <taxon>Pezizomycotina</taxon>
        <taxon>Eurotiomycetes</taxon>
        <taxon>Eurotiomycetidae</taxon>
        <taxon>Eurotiales</taxon>
        <taxon>Aspergillaceae</taxon>
        <taxon>Aspergillus</taxon>
        <taxon>Aspergillus subgen. Aspergillus</taxon>
    </lineage>
</organism>
<reference evidence="2" key="2">
    <citation type="submission" date="2021-02" db="EMBL/GenBank/DDBJ databases">
        <title>Aspergillus chevalieri M1 genome sequence.</title>
        <authorList>
            <person name="Kadooka C."/>
            <person name="Mori K."/>
            <person name="Futagami T."/>
        </authorList>
    </citation>
    <scope>NUCLEOTIDE SEQUENCE</scope>
    <source>
        <strain evidence="2">M1</strain>
    </source>
</reference>
<dbReference type="EMBL" id="AP024416">
    <property type="protein sequence ID" value="BCR82704.1"/>
    <property type="molecule type" value="Genomic_DNA"/>
</dbReference>
<feature type="compositionally biased region" description="Low complexity" evidence="1">
    <location>
        <begin position="173"/>
        <end position="183"/>
    </location>
</feature>
<evidence type="ECO:0000313" key="2">
    <source>
        <dbReference type="EMBL" id="BCR82704.1"/>
    </source>
</evidence>
<dbReference type="KEGG" id="ache:ACHE_10106S"/>
<proteinExistence type="predicted"/>
<evidence type="ECO:0000313" key="3">
    <source>
        <dbReference type="Proteomes" id="UP000637239"/>
    </source>
</evidence>
<gene>
    <name evidence="2" type="ORF">ACHE_10106S</name>
</gene>
<sequence length="870" mass="94564">MNPNIPLILRPNPPLNHPPFNLSTLPDPPRPIFLWGTTPEEVSRNIPRPVLDAVFTFHFWGMNPCIYGRTTSARMLRALMKLFHHMDERHKPKSWAEACDFTRDAGPRLLSCAVAVGVVPISRWYPDPPALDAETGVGFVRPGYALGLLPDVYVERMLVSSWNVQGDSNAGQDGNSNGDNVDGNGNGDADGDAQMQDVTMADPTSSSTDVGSFIHLPPVQHHPVFEAVERAVMQFAYADLERDPTAAPRSPRPQLLATSEDDLYKSIVASVPATSKVALGDTMTNGVSFSPTGNPFPYRGRGPVWANNSCAVDCAIVVGMFLDAGSTVYDRKELGWQTRLSRAGKAFIDATDANWDVLSRDESASLRDSLWNVLAKESPAVRVGRFNSVWSVWAAATANIRQFQFSCVETITHCPCRGTNSTSSSSSTSFLSSFVTPPVHPHDKDGVSLQEVIARPFAPGSLSPCRNCNLPDVVTRERRITTLPLRMVVTLDERVTINNHTQDFSLTYLDANGVPQAATYRWLGGIYMHSNHFRVCWTDENCGEAGKGAVKIYDGMQNAGAIVGGVGPYRADERVPPDWFRGSTIPLLVYERVLDPAPEVLNGAMQAVCGMMNASVTGVPVLKGHVPWAKSGEGNVQGKVWNPILPTFGDRFQVIPTPYNPPITIDDIAITSTYFQEPQIQDQDQPHPPLPSIEEATTLSLPLPLPLPLSPPNDPFSIDPQATLTTSTPPFQISTILPVSIPITQRLNLSNSAFLPSADPELTGIAGPAGRAPGPGWYAPGGFLWIPTPPEAEGPQRMTGEMERERKASPEWDTWIRMSPFGGDTQPRVVRISPGRETGGKSGKVVVGRVVQGRVEKKGRASPGKGKERG</sequence>
<evidence type="ECO:0000256" key="1">
    <source>
        <dbReference type="SAM" id="MobiDB-lite"/>
    </source>
</evidence>
<reference evidence="2" key="1">
    <citation type="submission" date="2021-01" db="EMBL/GenBank/DDBJ databases">
        <authorList>
            <consortium name="Aspergillus chevalieri M1 genome sequencing consortium"/>
            <person name="Kazuki M."/>
            <person name="Futagami T."/>
        </authorList>
    </citation>
    <scope>NUCLEOTIDE SEQUENCE</scope>
    <source>
        <strain evidence="2">M1</strain>
    </source>
</reference>
<dbReference type="GeneID" id="66977063"/>
<feature type="region of interest" description="Disordered" evidence="1">
    <location>
        <begin position="818"/>
        <end position="844"/>
    </location>
</feature>
<feature type="region of interest" description="Disordered" evidence="1">
    <location>
        <begin position="165"/>
        <end position="194"/>
    </location>
</feature>
<name>A0A7R7VFB8_ASPCH</name>
<dbReference type="AlphaFoldDB" id="A0A7R7VFB8"/>